<sequence length="431" mass="48080">MLSLSRIEADEGELTSYYMTPVSNRVLAGHSLRLTLWRYVCSDAFSTKTWAPPGYFVTDEEDGLSKAPSLPWSAKRLVDIVEAILGSATTYTIDQKLQVASQLGLLPEEISSFAAFGTAFQGKLDGYMPTADMLGLSEFTKRLMERIQFKFEHPLLAIHAVTRSSCMGFELPSYECLETLGHALLDFLVVEMLQKKYEFFEEGELTIVKANCVSNKTLAALAVSLGLPEHMNHHSSSLSGAIAAYVDEVTVEREKELELGRPIPPQYWWSLVGRHCMDWCITGADATSKEENGDAAAAASGTVAMEEDEQVEENRLVRVMVHGSVCGDIKRGDKRTLEMVEEEMKMVDDWRSEKPEAPGEGELLDVLRELWPWPLRTKKILLGIFFVLRLPAGLPRRITSPISWLVAFFRIDSTPAEDIFSGKSDRQSASP</sequence>
<dbReference type="GO" id="GO:0003723">
    <property type="term" value="F:RNA binding"/>
    <property type="evidence" value="ECO:0007669"/>
    <property type="project" value="TreeGrafter"/>
</dbReference>
<dbReference type="SUPFAM" id="SSF69065">
    <property type="entry name" value="RNase III domain-like"/>
    <property type="match status" value="2"/>
</dbReference>
<protein>
    <recommendedName>
        <fullName evidence="2">RNase III domain-containing protein</fullName>
    </recommendedName>
</protein>
<evidence type="ECO:0000256" key="1">
    <source>
        <dbReference type="ARBA" id="ARBA00022801"/>
    </source>
</evidence>
<dbReference type="Gene3D" id="1.10.1520.10">
    <property type="entry name" value="Ribonuclease III domain"/>
    <property type="match status" value="1"/>
</dbReference>
<dbReference type="SMART" id="SM00535">
    <property type="entry name" value="RIBOc"/>
    <property type="match status" value="1"/>
</dbReference>
<evidence type="ECO:0000313" key="4">
    <source>
        <dbReference type="Proteomes" id="UP000077684"/>
    </source>
</evidence>
<dbReference type="EMBL" id="LWDE02000338">
    <property type="protein sequence ID" value="KAE8248585.1"/>
    <property type="molecule type" value="Genomic_DNA"/>
</dbReference>
<name>A0A8X7MU75_9BASI</name>
<reference evidence="3" key="1">
    <citation type="submission" date="2016-04" db="EMBL/GenBank/DDBJ databases">
        <authorList>
            <person name="Nguyen H.D."/>
            <person name="Samba Siva P."/>
            <person name="Cullis J."/>
            <person name="Levesque C.A."/>
            <person name="Hambleton S."/>
        </authorList>
    </citation>
    <scope>NUCLEOTIDE SEQUENCE</scope>
    <source>
        <strain evidence="3">DAOMC 236426</strain>
    </source>
</reference>
<evidence type="ECO:0000313" key="3">
    <source>
        <dbReference type="EMBL" id="KAE8248585.1"/>
    </source>
</evidence>
<evidence type="ECO:0000259" key="2">
    <source>
        <dbReference type="PROSITE" id="PS50142"/>
    </source>
</evidence>
<comment type="caution">
    <text evidence="3">The sequence shown here is derived from an EMBL/GenBank/DDBJ whole genome shotgun (WGS) entry which is preliminary data.</text>
</comment>
<dbReference type="InterPro" id="IPR036389">
    <property type="entry name" value="RNase_III_sf"/>
</dbReference>
<dbReference type="PROSITE" id="PS50142">
    <property type="entry name" value="RNASE_3_2"/>
    <property type="match status" value="1"/>
</dbReference>
<dbReference type="GO" id="GO:0004525">
    <property type="term" value="F:ribonuclease III activity"/>
    <property type="evidence" value="ECO:0007669"/>
    <property type="project" value="InterPro"/>
</dbReference>
<dbReference type="GO" id="GO:0030422">
    <property type="term" value="P:siRNA processing"/>
    <property type="evidence" value="ECO:0007669"/>
    <property type="project" value="TreeGrafter"/>
</dbReference>
<dbReference type="PANTHER" id="PTHR14950:SF37">
    <property type="entry name" value="ENDORIBONUCLEASE DICER"/>
    <property type="match status" value="1"/>
</dbReference>
<proteinExistence type="predicted"/>
<dbReference type="PANTHER" id="PTHR14950">
    <property type="entry name" value="DICER-RELATED"/>
    <property type="match status" value="1"/>
</dbReference>
<dbReference type="Pfam" id="PF00636">
    <property type="entry name" value="Ribonuclease_3"/>
    <property type="match status" value="1"/>
</dbReference>
<dbReference type="CDD" id="cd00593">
    <property type="entry name" value="RIBOc"/>
    <property type="match status" value="1"/>
</dbReference>
<keyword evidence="4" id="KW-1185">Reference proteome</keyword>
<dbReference type="InterPro" id="IPR000999">
    <property type="entry name" value="RNase_III_dom"/>
</dbReference>
<feature type="domain" description="RNase III" evidence="2">
    <location>
        <begin position="140"/>
        <end position="231"/>
    </location>
</feature>
<dbReference type="AlphaFoldDB" id="A0A8X7MU75"/>
<dbReference type="Proteomes" id="UP000077684">
    <property type="component" value="Unassembled WGS sequence"/>
</dbReference>
<gene>
    <name evidence="3" type="ORF">A4X06_0g3615</name>
</gene>
<dbReference type="GO" id="GO:0005634">
    <property type="term" value="C:nucleus"/>
    <property type="evidence" value="ECO:0007669"/>
    <property type="project" value="TreeGrafter"/>
</dbReference>
<organism evidence="3 4">
    <name type="scientific">Tilletia controversa</name>
    <name type="common">dwarf bunt fungus</name>
    <dbReference type="NCBI Taxonomy" id="13291"/>
    <lineage>
        <taxon>Eukaryota</taxon>
        <taxon>Fungi</taxon>
        <taxon>Dikarya</taxon>
        <taxon>Basidiomycota</taxon>
        <taxon>Ustilaginomycotina</taxon>
        <taxon>Exobasidiomycetes</taxon>
        <taxon>Tilletiales</taxon>
        <taxon>Tilletiaceae</taxon>
        <taxon>Tilletia</taxon>
    </lineage>
</organism>
<dbReference type="GO" id="GO:0005737">
    <property type="term" value="C:cytoplasm"/>
    <property type="evidence" value="ECO:0007669"/>
    <property type="project" value="TreeGrafter"/>
</dbReference>
<keyword evidence="1" id="KW-0378">Hydrolase</keyword>
<reference evidence="3" key="2">
    <citation type="journal article" date="2019" name="IMA Fungus">
        <title>Genome sequencing and comparison of five Tilletia species to identify candidate genes for the detection of regulated species infecting wheat.</title>
        <authorList>
            <person name="Nguyen H.D.T."/>
            <person name="Sultana T."/>
            <person name="Kesanakurti P."/>
            <person name="Hambleton S."/>
        </authorList>
    </citation>
    <scope>NUCLEOTIDE SEQUENCE</scope>
    <source>
        <strain evidence="3">DAOMC 236426</strain>
    </source>
</reference>
<accession>A0A8X7MU75</accession>